<dbReference type="Proteomes" id="UP001153269">
    <property type="component" value="Unassembled WGS sequence"/>
</dbReference>
<sequence>MSVNGDSSRSPEFTLLTSSFAVGGTSSISVPEKILARITICTATGELPLLSGFTAAVRATQQHYPCLNKEDPVKCRLLVPGEPLSISEELKHGEPASPESQQVEQARCVCARLQLTGYEPALTMGG</sequence>
<dbReference type="EMBL" id="CADEAL010003068">
    <property type="protein sequence ID" value="CAB1443339.1"/>
    <property type="molecule type" value="Genomic_DNA"/>
</dbReference>
<keyword evidence="2" id="KW-1185">Reference proteome</keyword>
<dbReference type="AlphaFoldDB" id="A0A9N7YYM1"/>
<name>A0A9N7YYM1_PLEPL</name>
<comment type="caution">
    <text evidence="1">The sequence shown here is derived from an EMBL/GenBank/DDBJ whole genome shotgun (WGS) entry which is preliminary data.</text>
</comment>
<accession>A0A9N7YYM1</accession>
<protein>
    <submittedName>
        <fullName evidence="1">Uncharacterized protein</fullName>
    </submittedName>
</protein>
<evidence type="ECO:0000313" key="1">
    <source>
        <dbReference type="EMBL" id="CAB1443339.1"/>
    </source>
</evidence>
<proteinExistence type="predicted"/>
<evidence type="ECO:0000313" key="2">
    <source>
        <dbReference type="Proteomes" id="UP001153269"/>
    </source>
</evidence>
<gene>
    <name evidence="1" type="ORF">PLEPLA_LOCUS31055</name>
</gene>
<reference evidence="1" key="1">
    <citation type="submission" date="2020-03" db="EMBL/GenBank/DDBJ databases">
        <authorList>
            <person name="Weist P."/>
        </authorList>
    </citation>
    <scope>NUCLEOTIDE SEQUENCE</scope>
</reference>
<organism evidence="1 2">
    <name type="scientific">Pleuronectes platessa</name>
    <name type="common">European plaice</name>
    <dbReference type="NCBI Taxonomy" id="8262"/>
    <lineage>
        <taxon>Eukaryota</taxon>
        <taxon>Metazoa</taxon>
        <taxon>Chordata</taxon>
        <taxon>Craniata</taxon>
        <taxon>Vertebrata</taxon>
        <taxon>Euteleostomi</taxon>
        <taxon>Actinopterygii</taxon>
        <taxon>Neopterygii</taxon>
        <taxon>Teleostei</taxon>
        <taxon>Neoteleostei</taxon>
        <taxon>Acanthomorphata</taxon>
        <taxon>Carangaria</taxon>
        <taxon>Pleuronectiformes</taxon>
        <taxon>Pleuronectoidei</taxon>
        <taxon>Pleuronectidae</taxon>
        <taxon>Pleuronectes</taxon>
    </lineage>
</organism>